<name>A0ACC2T4Y9_9FUNG</name>
<proteinExistence type="predicted"/>
<keyword evidence="1" id="KW-0418">Kinase</keyword>
<dbReference type="Proteomes" id="UP001165960">
    <property type="component" value="Unassembled WGS sequence"/>
</dbReference>
<dbReference type="EMBL" id="QTSX02003613">
    <property type="protein sequence ID" value="KAJ9069709.1"/>
    <property type="molecule type" value="Genomic_DNA"/>
</dbReference>
<dbReference type="EC" id="2.7.11.2" evidence="1"/>
<evidence type="ECO:0000313" key="1">
    <source>
        <dbReference type="EMBL" id="KAJ9069709.1"/>
    </source>
</evidence>
<keyword evidence="2" id="KW-1185">Reference proteome</keyword>
<comment type="caution">
    <text evidence="1">The sequence shown here is derived from an EMBL/GenBank/DDBJ whole genome shotgun (WGS) entry which is preliminary data.</text>
</comment>
<keyword evidence="1" id="KW-0808">Transferase</keyword>
<evidence type="ECO:0000313" key="2">
    <source>
        <dbReference type="Proteomes" id="UP001165960"/>
    </source>
</evidence>
<protein>
    <submittedName>
        <fullName evidence="1">[Pyruvate dehydrogenase (Acetyl-transferring)] kinase isozyme 2</fullName>
        <ecNumber evidence="1">2.7.11.2</ecNumber>
    </submittedName>
</protein>
<reference evidence="1" key="1">
    <citation type="submission" date="2022-04" db="EMBL/GenBank/DDBJ databases">
        <title>Genome of the entomopathogenic fungus Entomophthora muscae.</title>
        <authorList>
            <person name="Elya C."/>
            <person name="Lovett B.R."/>
            <person name="Lee E."/>
            <person name="Macias A.M."/>
            <person name="Hajek A.E."/>
            <person name="De Bivort B.L."/>
            <person name="Kasson M.T."/>
            <person name="De Fine Licht H.H."/>
            <person name="Stajich J.E."/>
        </authorList>
    </citation>
    <scope>NUCLEOTIDE SEQUENCE</scope>
    <source>
        <strain evidence="1">Berkeley</strain>
    </source>
</reference>
<sequence length="185" mass="20846">MSRIGIRMLIGQHITLHRSANNKDFVGVICTKTNIFEIAQEAIDNASFICEDYYGLYEAPQVVLHCPENLEFMYVPSHLHHMLFELLKNSLRAVVDRFGADHEGDYPAIKLIVATGKEDITIKISDEGGGIPRSTLPMVWTYMYTTAETPLLEADFNKTDFKAPMAGFGYGLPLSRLVSLTFWLL</sequence>
<accession>A0ACC2T4Y9</accession>
<gene>
    <name evidence="1" type="primary">PDK2_2</name>
    <name evidence="1" type="ORF">DSO57_1015786</name>
</gene>
<organism evidence="1 2">
    <name type="scientific">Entomophthora muscae</name>
    <dbReference type="NCBI Taxonomy" id="34485"/>
    <lineage>
        <taxon>Eukaryota</taxon>
        <taxon>Fungi</taxon>
        <taxon>Fungi incertae sedis</taxon>
        <taxon>Zoopagomycota</taxon>
        <taxon>Entomophthoromycotina</taxon>
        <taxon>Entomophthoromycetes</taxon>
        <taxon>Entomophthorales</taxon>
        <taxon>Entomophthoraceae</taxon>
        <taxon>Entomophthora</taxon>
    </lineage>
</organism>